<dbReference type="EMBL" id="QFQI01000009">
    <property type="protein sequence ID" value="PZQ59333.1"/>
    <property type="molecule type" value="Genomic_DNA"/>
</dbReference>
<dbReference type="Proteomes" id="UP000249229">
    <property type="component" value="Unassembled WGS sequence"/>
</dbReference>
<evidence type="ECO:0000256" key="2">
    <source>
        <dbReference type="SAM" id="SignalP"/>
    </source>
</evidence>
<name>A0A2W5QWN4_9SPHN</name>
<feature type="region of interest" description="Disordered" evidence="1">
    <location>
        <begin position="37"/>
        <end position="96"/>
    </location>
</feature>
<accession>A0A2W5QWN4</accession>
<evidence type="ECO:0000313" key="3">
    <source>
        <dbReference type="EMBL" id="PZQ59333.1"/>
    </source>
</evidence>
<reference evidence="3 4" key="1">
    <citation type="submission" date="2017-08" db="EMBL/GenBank/DDBJ databases">
        <title>Infants hospitalized years apart are colonized by the same room-sourced microbial strains.</title>
        <authorList>
            <person name="Brooks B."/>
            <person name="Olm M.R."/>
            <person name="Firek B.A."/>
            <person name="Baker R."/>
            <person name="Thomas B.C."/>
            <person name="Morowitz M.J."/>
            <person name="Banfield J.F."/>
        </authorList>
    </citation>
    <scope>NUCLEOTIDE SEQUENCE [LARGE SCALE GENOMIC DNA]</scope>
    <source>
        <strain evidence="3">S2_005_001_R1_22</strain>
    </source>
</reference>
<evidence type="ECO:0008006" key="5">
    <source>
        <dbReference type="Google" id="ProtNLM"/>
    </source>
</evidence>
<keyword evidence="2" id="KW-0732">Signal</keyword>
<gene>
    <name evidence="3" type="ORF">DI544_11830</name>
</gene>
<proteinExistence type="predicted"/>
<sequence length="594" mass="61865">MSKRRSSLAISPAKRAALAGVAALGLTAAAIAQERPESLLPPGFGEAPSTPAPTPTPVATMPATAPRVTATTPAGALPPLPPLPFPSPTASPSPAPTPRYELPAFARRSLAAVGTDQGFARDAFGAADGRYVERLMRYLSAPLPSRWLSIALRRLLVAQVDTPRGINGADFAAERAWLLLRMGESVSARAVAQAVDSDRVTPKLRQVWMQTALATADPGALCPLAAQAGDSERAWIVARAMCAGLTGAARTQPLVSDIRRRRVASGIDLQLAQKVMGAGLNSRQAISIEWAPVTELTAWRFGLATATGVAIPDDLYATVAPQVTAWRALAPGIPLAERALPAERAAAMGVMSNAALVDLYAALADGEDAPAALTTTANALRDAYAATDRATRVAAMVRLWDAAETPDARYARLILTARAAARLGAVDGEKQADRLIAAMLSAGLDRTAQRWQGHVPANGDGWAMLLLADPDGYGRLSAAAVFDYAPSGPLAARKRQLFFAGLAGLGRLSTGDVADLGERLGVPVAGENAWTRALERAARDGQPGTVLLLSAIGMQTGDWAGVPPAALYRIVAALRDVGMDGEARMIAAEALARL</sequence>
<comment type="caution">
    <text evidence="3">The sequence shown here is derived from an EMBL/GenBank/DDBJ whole genome shotgun (WGS) entry which is preliminary data.</text>
</comment>
<evidence type="ECO:0000313" key="4">
    <source>
        <dbReference type="Proteomes" id="UP000249229"/>
    </source>
</evidence>
<evidence type="ECO:0000256" key="1">
    <source>
        <dbReference type="SAM" id="MobiDB-lite"/>
    </source>
</evidence>
<dbReference type="AlphaFoldDB" id="A0A2W5QWN4"/>
<feature type="compositionally biased region" description="Pro residues" evidence="1">
    <location>
        <begin position="76"/>
        <end position="96"/>
    </location>
</feature>
<feature type="compositionally biased region" description="Low complexity" evidence="1">
    <location>
        <begin position="57"/>
        <end position="75"/>
    </location>
</feature>
<organism evidence="3 4">
    <name type="scientific">Sphingomonas taxi</name>
    <dbReference type="NCBI Taxonomy" id="1549858"/>
    <lineage>
        <taxon>Bacteria</taxon>
        <taxon>Pseudomonadati</taxon>
        <taxon>Pseudomonadota</taxon>
        <taxon>Alphaproteobacteria</taxon>
        <taxon>Sphingomonadales</taxon>
        <taxon>Sphingomonadaceae</taxon>
        <taxon>Sphingomonas</taxon>
    </lineage>
</organism>
<feature type="chain" id="PRO_5015908237" description="Antifreeze glycopeptide polyprotein" evidence="2">
    <location>
        <begin position="33"/>
        <end position="594"/>
    </location>
</feature>
<protein>
    <recommendedName>
        <fullName evidence="5">Antifreeze glycopeptide polyprotein</fullName>
    </recommendedName>
</protein>
<feature type="signal peptide" evidence="2">
    <location>
        <begin position="1"/>
        <end position="32"/>
    </location>
</feature>